<name>A0A3G8M7M3_9HYPH</name>
<proteinExistence type="predicted"/>
<evidence type="ECO:0000313" key="2">
    <source>
        <dbReference type="Proteomes" id="UP000273982"/>
    </source>
</evidence>
<dbReference type="EMBL" id="CP034086">
    <property type="protein sequence ID" value="AZG77182.1"/>
    <property type="molecule type" value="Genomic_DNA"/>
</dbReference>
<evidence type="ECO:0000313" key="1">
    <source>
        <dbReference type="EMBL" id="AZG77182.1"/>
    </source>
</evidence>
<dbReference type="KEGG" id="mros:EHO51_10790"/>
<dbReference type="AlphaFoldDB" id="A0A3G8M7M3"/>
<dbReference type="Proteomes" id="UP000273982">
    <property type="component" value="Chromosome"/>
</dbReference>
<gene>
    <name evidence="1" type="ORF">EHO51_10790</name>
</gene>
<protein>
    <submittedName>
        <fullName evidence="1">Uncharacterized protein</fullName>
    </submittedName>
</protein>
<reference evidence="1 2" key="1">
    <citation type="submission" date="2018-11" db="EMBL/GenBank/DDBJ databases">
        <title>Genome squencing of methanotrophic bacteria isolated from alkaline groundwater in Korea.</title>
        <authorList>
            <person name="Nguyen L.N."/>
        </authorList>
    </citation>
    <scope>NUCLEOTIDE SEQUENCE [LARGE SCALE GENOMIC DNA]</scope>
    <source>
        <strain evidence="1 2">GW6</strain>
    </source>
</reference>
<accession>A0A3G8M7M3</accession>
<dbReference type="RefSeq" id="WP_124738905.1">
    <property type="nucleotide sequence ID" value="NZ_CP034086.1"/>
</dbReference>
<sequence>MSELKHHANEALADIGYLGDILDALDSVPDDKADADVLLRGVTAIGRRIVWLSIEASEPFQLSADARYTRAALSDLCGFGQIIAALDAVPASKQDATTLLCASAALGRGITHLAIEAGNSPAGELDVVEATLAAAEILDAAEKGVAPDPSRRPIYASFLKEFSTVEHGGVRFDGRFWSCAAMQPLHGERVTVFIPKVGHLTRLMILDSDGGLIGVAKAEQPGALASGEVQAAD</sequence>
<organism evidence="1 2">
    <name type="scientific">Methylocystis rosea</name>
    <dbReference type="NCBI Taxonomy" id="173366"/>
    <lineage>
        <taxon>Bacteria</taxon>
        <taxon>Pseudomonadati</taxon>
        <taxon>Pseudomonadota</taxon>
        <taxon>Alphaproteobacteria</taxon>
        <taxon>Hyphomicrobiales</taxon>
        <taxon>Methylocystaceae</taxon>
        <taxon>Methylocystis</taxon>
    </lineage>
</organism>